<dbReference type="Pfam" id="PF01584">
    <property type="entry name" value="CheW"/>
    <property type="match status" value="1"/>
</dbReference>
<name>A0A1J5PB87_9ZZZZ</name>
<dbReference type="EMBL" id="MLJW01005230">
    <property type="protein sequence ID" value="OIQ68566.1"/>
    <property type="molecule type" value="Genomic_DNA"/>
</dbReference>
<dbReference type="InterPro" id="IPR002545">
    <property type="entry name" value="CheW-lke_dom"/>
</dbReference>
<reference evidence="2" key="1">
    <citation type="submission" date="2016-10" db="EMBL/GenBank/DDBJ databases">
        <title>Sequence of Gallionella enrichment culture.</title>
        <authorList>
            <person name="Poehlein A."/>
            <person name="Muehling M."/>
            <person name="Daniel R."/>
        </authorList>
    </citation>
    <scope>NUCLEOTIDE SEQUENCE</scope>
</reference>
<proteinExistence type="predicted"/>
<feature type="domain" description="CheW-like" evidence="1">
    <location>
        <begin position="4"/>
        <end position="152"/>
    </location>
</feature>
<dbReference type="GO" id="GO:0007165">
    <property type="term" value="P:signal transduction"/>
    <property type="evidence" value="ECO:0007669"/>
    <property type="project" value="InterPro"/>
</dbReference>
<dbReference type="SUPFAM" id="SSF50341">
    <property type="entry name" value="CheW-like"/>
    <property type="match status" value="1"/>
</dbReference>
<dbReference type="AlphaFoldDB" id="A0A1J5PB87"/>
<sequence>MSSAPTWLRFRLGEQVHALDAAVVRQILLQPRILPLPHSTPACPGLVAWQGRPLLVLDLGACLLRRPSLSRQRWRLLVWAQAAEAGALAVDAVGDLLRLPPTTLAQHWAPAKSGLQPPWSAIQGLIHAAEGCAETGPIAVFDAAALWRACWHQIDFSQGRAVA</sequence>
<dbReference type="PROSITE" id="PS50851">
    <property type="entry name" value="CHEW"/>
    <property type="match status" value="1"/>
</dbReference>
<evidence type="ECO:0000259" key="1">
    <source>
        <dbReference type="PROSITE" id="PS50851"/>
    </source>
</evidence>
<protein>
    <submittedName>
        <fullName evidence="2">CheW-like domain protein</fullName>
    </submittedName>
</protein>
<dbReference type="GO" id="GO:0006935">
    <property type="term" value="P:chemotaxis"/>
    <property type="evidence" value="ECO:0007669"/>
    <property type="project" value="InterPro"/>
</dbReference>
<dbReference type="SMART" id="SM00260">
    <property type="entry name" value="CheW"/>
    <property type="match status" value="1"/>
</dbReference>
<comment type="caution">
    <text evidence="2">The sequence shown here is derived from an EMBL/GenBank/DDBJ whole genome shotgun (WGS) entry which is preliminary data.</text>
</comment>
<dbReference type="InterPro" id="IPR036061">
    <property type="entry name" value="CheW-like_dom_sf"/>
</dbReference>
<organism evidence="2">
    <name type="scientific">mine drainage metagenome</name>
    <dbReference type="NCBI Taxonomy" id="410659"/>
    <lineage>
        <taxon>unclassified sequences</taxon>
        <taxon>metagenomes</taxon>
        <taxon>ecological metagenomes</taxon>
    </lineage>
</organism>
<accession>A0A1J5PB87</accession>
<gene>
    <name evidence="2" type="ORF">GALL_498390</name>
</gene>
<evidence type="ECO:0000313" key="2">
    <source>
        <dbReference type="EMBL" id="OIQ68566.1"/>
    </source>
</evidence>
<dbReference type="Gene3D" id="2.30.30.40">
    <property type="entry name" value="SH3 Domains"/>
    <property type="match status" value="1"/>
</dbReference>
<dbReference type="Gene3D" id="2.40.50.180">
    <property type="entry name" value="CheA-289, Domain 4"/>
    <property type="match status" value="1"/>
</dbReference>